<keyword evidence="1" id="KW-0472">Membrane</keyword>
<accession>A0ABV9CPU5</accession>
<name>A0ABV9CPU5_9ACTN</name>
<reference evidence="3" key="1">
    <citation type="journal article" date="2019" name="Int. J. Syst. Evol. Microbiol.">
        <title>The Global Catalogue of Microorganisms (GCM) 10K type strain sequencing project: providing services to taxonomists for standard genome sequencing and annotation.</title>
        <authorList>
            <consortium name="The Broad Institute Genomics Platform"/>
            <consortium name="The Broad Institute Genome Sequencing Center for Infectious Disease"/>
            <person name="Wu L."/>
            <person name="Ma J."/>
        </authorList>
    </citation>
    <scope>NUCLEOTIDE SEQUENCE [LARGE SCALE GENOMIC DNA]</scope>
    <source>
        <strain evidence="3">CGMCC 4.7132</strain>
    </source>
</reference>
<evidence type="ECO:0000313" key="3">
    <source>
        <dbReference type="Proteomes" id="UP001596004"/>
    </source>
</evidence>
<keyword evidence="1" id="KW-0812">Transmembrane</keyword>
<organism evidence="2 3">
    <name type="scientific">Sphaerisporangium dianthi</name>
    <dbReference type="NCBI Taxonomy" id="1436120"/>
    <lineage>
        <taxon>Bacteria</taxon>
        <taxon>Bacillati</taxon>
        <taxon>Actinomycetota</taxon>
        <taxon>Actinomycetes</taxon>
        <taxon>Streptosporangiales</taxon>
        <taxon>Streptosporangiaceae</taxon>
        <taxon>Sphaerisporangium</taxon>
    </lineage>
</organism>
<keyword evidence="1" id="KW-1133">Transmembrane helix</keyword>
<gene>
    <name evidence="2" type="ORF">ACFO60_28725</name>
</gene>
<protein>
    <recommendedName>
        <fullName evidence="4">DUF1648 domain-containing protein</fullName>
    </recommendedName>
</protein>
<sequence length="326" mass="34804">MNGSPDPASPGRARRLVLTMAPPLLILLVPLVLTTVFAERLPDRAYVEGVTAQYAHPWDGWVRLHIQGVVLAEVWYVVLFVHYWRWPELQRWVVTAAFGVSVWPAAADAVNIVALLDATGPAPLPAWELPVELGAAALAGLAGWRLAGPLPSPPEAAAAPPPGVPLMDLAPGQRAVYTASTWSRRKLRNGAIWLAAAALTVFTFSTGWQGTAMLALTGAFEILQARTRLQIDDRGVELTLPWLGRLRRAIPFPAVRFAEVRPSASGQWLGLVGGERGWGYVGGPGPVLALLLADGREFLYSTKDAGTAAALVNASLNRARQGAAGC</sequence>
<dbReference type="EMBL" id="JBHSFP010000025">
    <property type="protein sequence ID" value="MFC4534762.1"/>
    <property type="molecule type" value="Genomic_DNA"/>
</dbReference>
<comment type="caution">
    <text evidence="2">The sequence shown here is derived from an EMBL/GenBank/DDBJ whole genome shotgun (WGS) entry which is preliminary data.</text>
</comment>
<evidence type="ECO:0000256" key="1">
    <source>
        <dbReference type="SAM" id="Phobius"/>
    </source>
</evidence>
<dbReference type="RefSeq" id="WP_380846037.1">
    <property type="nucleotide sequence ID" value="NZ_JBHSFP010000025.1"/>
</dbReference>
<feature type="transmembrane region" description="Helical" evidence="1">
    <location>
        <begin position="190"/>
        <end position="208"/>
    </location>
</feature>
<evidence type="ECO:0000313" key="2">
    <source>
        <dbReference type="EMBL" id="MFC4534762.1"/>
    </source>
</evidence>
<keyword evidence="3" id="KW-1185">Reference proteome</keyword>
<proteinExistence type="predicted"/>
<evidence type="ECO:0008006" key="4">
    <source>
        <dbReference type="Google" id="ProtNLM"/>
    </source>
</evidence>
<feature type="transmembrane region" description="Helical" evidence="1">
    <location>
        <begin position="62"/>
        <end position="84"/>
    </location>
</feature>
<dbReference type="Proteomes" id="UP001596004">
    <property type="component" value="Unassembled WGS sequence"/>
</dbReference>